<dbReference type="Pfam" id="PF06309">
    <property type="entry name" value="Torsin"/>
    <property type="match status" value="1"/>
</dbReference>
<dbReference type="AlphaFoldDB" id="A0ABD3X0Y3"/>
<accession>A0ABD3X0Y3</accession>
<feature type="signal peptide" evidence="2">
    <location>
        <begin position="1"/>
        <end position="22"/>
    </location>
</feature>
<dbReference type="Gene3D" id="3.40.50.300">
    <property type="entry name" value="P-loop containing nucleotide triphosphate hydrolases"/>
    <property type="match status" value="1"/>
</dbReference>
<protein>
    <recommendedName>
        <fullName evidence="3">Torsin-1A C-terminal domain-containing protein</fullName>
    </recommendedName>
</protein>
<dbReference type="SUPFAM" id="SSF52540">
    <property type="entry name" value="P-loop containing nucleoside triphosphate hydrolases"/>
    <property type="match status" value="1"/>
</dbReference>
<evidence type="ECO:0000256" key="2">
    <source>
        <dbReference type="SAM" id="SignalP"/>
    </source>
</evidence>
<dbReference type="GO" id="GO:0005737">
    <property type="term" value="C:cytoplasm"/>
    <property type="evidence" value="ECO:0007669"/>
    <property type="project" value="UniProtKB-ARBA"/>
</dbReference>
<keyword evidence="2" id="KW-0732">Signal</keyword>
<dbReference type="EMBL" id="JBJQND010000004">
    <property type="protein sequence ID" value="KAL3879251.1"/>
    <property type="molecule type" value="Genomic_DNA"/>
</dbReference>
<evidence type="ECO:0000259" key="3">
    <source>
        <dbReference type="Pfam" id="PF21376"/>
    </source>
</evidence>
<dbReference type="PRINTS" id="PR00300">
    <property type="entry name" value="CLPPROTEASEA"/>
</dbReference>
<comment type="caution">
    <text evidence="4">The sequence shown here is derived from an EMBL/GenBank/DDBJ whole genome shotgun (WGS) entry which is preliminary data.</text>
</comment>
<evidence type="ECO:0000256" key="1">
    <source>
        <dbReference type="ARBA" id="ARBA00006235"/>
    </source>
</evidence>
<feature type="chain" id="PRO_5044884876" description="Torsin-1A C-terminal domain-containing protein" evidence="2">
    <location>
        <begin position="23"/>
        <end position="342"/>
    </location>
</feature>
<sequence length="342" mass="38595">MKSIKTLSVTFCIYLLCADVRGEIVSASVAAGLSAIVAGGMAGFNFVICRFKECCGDRWIHENFTGLAEELNSKLYGQYLVVKPVVNHLKGHSKGNPSKALALSFHGWTGTGKNYVARIIAENMYKKGMSSKFVKLISATKEFPHAEMVPLYKDRLREMIESSVKQCEKTMFIFDEMDKMPPGLIDTIKPYLDYYENLGGVDYRKAIFLFLSNTAGGDIAEEAMNYWNEGKKREDIKLKDMELIIQKPALNVISGLWHSELITKHMITAYIPFLPLERKHVKECIRDGLISGGYYKKRSDIPEVKVSEILEELTFYPEGAGIFSTTGCKRVVEKIDYVMEEV</sequence>
<comment type="similarity">
    <text evidence="1">Belongs to the ClpA/ClpB family. Torsin subfamily.</text>
</comment>
<dbReference type="Pfam" id="PF21376">
    <property type="entry name" value="TOR1A_C"/>
    <property type="match status" value="1"/>
</dbReference>
<dbReference type="InterPro" id="IPR049337">
    <property type="entry name" value="TOR1A_C"/>
</dbReference>
<dbReference type="FunFam" id="3.40.50.300:FF:002370">
    <property type="entry name" value="Torsin family 3, member A"/>
    <property type="match status" value="1"/>
</dbReference>
<dbReference type="InterPro" id="IPR010448">
    <property type="entry name" value="Torsin"/>
</dbReference>
<dbReference type="PANTHER" id="PTHR10760">
    <property type="entry name" value="TORSIN"/>
    <property type="match status" value="1"/>
</dbReference>
<dbReference type="PANTHER" id="PTHR10760:SF2">
    <property type="entry name" value="LD13476P-RELATED"/>
    <property type="match status" value="1"/>
</dbReference>
<feature type="domain" description="Torsin-1A C-terminal" evidence="3">
    <location>
        <begin position="276"/>
        <end position="337"/>
    </location>
</feature>
<evidence type="ECO:0000313" key="5">
    <source>
        <dbReference type="Proteomes" id="UP001634394"/>
    </source>
</evidence>
<evidence type="ECO:0000313" key="4">
    <source>
        <dbReference type="EMBL" id="KAL3879251.1"/>
    </source>
</evidence>
<proteinExistence type="inferred from homology"/>
<keyword evidence="5" id="KW-1185">Reference proteome</keyword>
<gene>
    <name evidence="4" type="ORF">ACJMK2_031556</name>
</gene>
<dbReference type="InterPro" id="IPR001270">
    <property type="entry name" value="ClpA/B"/>
</dbReference>
<organism evidence="4 5">
    <name type="scientific">Sinanodonta woodiana</name>
    <name type="common">Chinese pond mussel</name>
    <name type="synonym">Anodonta woodiana</name>
    <dbReference type="NCBI Taxonomy" id="1069815"/>
    <lineage>
        <taxon>Eukaryota</taxon>
        <taxon>Metazoa</taxon>
        <taxon>Spiralia</taxon>
        <taxon>Lophotrochozoa</taxon>
        <taxon>Mollusca</taxon>
        <taxon>Bivalvia</taxon>
        <taxon>Autobranchia</taxon>
        <taxon>Heteroconchia</taxon>
        <taxon>Palaeoheterodonta</taxon>
        <taxon>Unionida</taxon>
        <taxon>Unionoidea</taxon>
        <taxon>Unionidae</taxon>
        <taxon>Unioninae</taxon>
        <taxon>Sinanodonta</taxon>
    </lineage>
</organism>
<dbReference type="Proteomes" id="UP001634394">
    <property type="component" value="Unassembled WGS sequence"/>
</dbReference>
<name>A0ABD3X0Y3_SINWO</name>
<reference evidence="4 5" key="1">
    <citation type="submission" date="2024-11" db="EMBL/GenBank/DDBJ databases">
        <title>Chromosome-level genome assembly of the freshwater bivalve Anodonta woodiana.</title>
        <authorList>
            <person name="Chen X."/>
        </authorList>
    </citation>
    <scope>NUCLEOTIDE SEQUENCE [LARGE SCALE GENOMIC DNA]</scope>
    <source>
        <strain evidence="4">MN2024</strain>
        <tissue evidence="4">Gills</tissue>
    </source>
</reference>
<dbReference type="InterPro" id="IPR027417">
    <property type="entry name" value="P-loop_NTPase"/>
</dbReference>
<dbReference type="GO" id="GO:0012505">
    <property type="term" value="C:endomembrane system"/>
    <property type="evidence" value="ECO:0007669"/>
    <property type="project" value="UniProtKB-ARBA"/>
</dbReference>